<accession>A0A1X7AQ73</accession>
<evidence type="ECO:0000313" key="2">
    <source>
        <dbReference type="EMBL" id="SMA50293.1"/>
    </source>
</evidence>
<feature type="chain" id="PRO_5010876566" evidence="1">
    <location>
        <begin position="23"/>
        <end position="373"/>
    </location>
</feature>
<sequence>MPYKASLFLLSVSLLTSSLSSAYLPLDIEEARYQKANIEISSVNQFQPTLEKTFSLQAQAGNTLWQQSVQTVQNEIFDDRPLYWSRLTQRSLLKIVKQHPPLSDQDRHSAINAFAKSSRGITDITYRQDTDIKILITGFDPFFLDHDITQSNPSGLAALFLDGFTFNVGNKKVQIESVVIPVRFADFDEGLIESILTPVFRDNQADMVFTISMGRDDFDLERFPGLNRSAEAPDNLNVYTGATREKPLPPKLNDKNLEGLEFVEFTLPVAAMQSVKGPWKVNDNRKVRTLASGEIEAKSLEELNGEVSVSGSGGGYLSNEISYRSIRLMNEYKRQIPNGHIHTPRVEGYDEETERKIVMQIRDMIIAAAGAAQ</sequence>
<feature type="signal peptide" evidence="1">
    <location>
        <begin position="1"/>
        <end position="22"/>
    </location>
</feature>
<dbReference type="Proteomes" id="UP000196573">
    <property type="component" value="Unassembled WGS sequence"/>
</dbReference>
<dbReference type="EC" id="3.4.19.3" evidence="2"/>
<protein>
    <submittedName>
        <fullName evidence="2">Pyrrolidone-carboxylate peptidase</fullName>
        <ecNumber evidence="2">3.4.19.3</ecNumber>
    </submittedName>
</protein>
<dbReference type="Gene3D" id="3.40.630.20">
    <property type="entry name" value="Peptidase C15, pyroglutamyl peptidase I-like"/>
    <property type="match status" value="1"/>
</dbReference>
<proteinExistence type="predicted"/>
<evidence type="ECO:0000313" key="3">
    <source>
        <dbReference type="Proteomes" id="UP000196573"/>
    </source>
</evidence>
<dbReference type="GO" id="GO:0016920">
    <property type="term" value="F:pyroglutamyl-peptidase activity"/>
    <property type="evidence" value="ECO:0007669"/>
    <property type="project" value="UniProtKB-EC"/>
</dbReference>
<keyword evidence="2" id="KW-0378">Hydrolase</keyword>
<organism evidence="2 3">
    <name type="scientific">Parendozoicomonas haliclonae</name>
    <dbReference type="NCBI Taxonomy" id="1960125"/>
    <lineage>
        <taxon>Bacteria</taxon>
        <taxon>Pseudomonadati</taxon>
        <taxon>Pseudomonadota</taxon>
        <taxon>Gammaproteobacteria</taxon>
        <taxon>Oceanospirillales</taxon>
        <taxon>Endozoicomonadaceae</taxon>
        <taxon>Parendozoicomonas</taxon>
    </lineage>
</organism>
<keyword evidence="1" id="KW-0732">Signal</keyword>
<keyword evidence="3" id="KW-1185">Reference proteome</keyword>
<dbReference type="AlphaFoldDB" id="A0A1X7AQ73"/>
<reference evidence="2 3" key="1">
    <citation type="submission" date="2017-03" db="EMBL/GenBank/DDBJ databases">
        <authorList>
            <person name="Afonso C.L."/>
            <person name="Miller P.J."/>
            <person name="Scott M.A."/>
            <person name="Spackman E."/>
            <person name="Goraichik I."/>
            <person name="Dimitrov K.M."/>
            <person name="Suarez D.L."/>
            <person name="Swayne D.E."/>
        </authorList>
    </citation>
    <scope>NUCLEOTIDE SEQUENCE [LARGE SCALE GENOMIC DNA]</scope>
    <source>
        <strain evidence="2">SB41UT1</strain>
    </source>
</reference>
<dbReference type="InterPro" id="IPR036440">
    <property type="entry name" value="Peptidase_C15-like_sf"/>
</dbReference>
<dbReference type="SUPFAM" id="SSF53182">
    <property type="entry name" value="Pyrrolidone carboxyl peptidase (pyroglutamate aminopeptidase)"/>
    <property type="match status" value="1"/>
</dbReference>
<dbReference type="OrthoDB" id="4555199at2"/>
<evidence type="ECO:0000256" key="1">
    <source>
        <dbReference type="SAM" id="SignalP"/>
    </source>
</evidence>
<gene>
    <name evidence="2" type="primary">pcp_2</name>
    <name evidence="2" type="ORF">EHSB41UT_04087</name>
</gene>
<name>A0A1X7AQ73_9GAMM</name>
<dbReference type="RefSeq" id="WP_087112729.1">
    <property type="nucleotide sequence ID" value="NZ_CBCSCN010000013.1"/>
</dbReference>
<dbReference type="EMBL" id="FWPT01000011">
    <property type="protein sequence ID" value="SMA50293.1"/>
    <property type="molecule type" value="Genomic_DNA"/>
</dbReference>